<comment type="caution">
    <text evidence="12">The sequence shown here is derived from an EMBL/GenBank/DDBJ whole genome shotgun (WGS) entry which is preliminary data.</text>
</comment>
<evidence type="ECO:0000256" key="2">
    <source>
        <dbReference type="ARBA" id="ARBA00022448"/>
    </source>
</evidence>
<reference evidence="12 13" key="1">
    <citation type="journal article" date="2016" name="Nat. Commun.">
        <title>Thousands of microbial genomes shed light on interconnected biogeochemical processes in an aquifer system.</title>
        <authorList>
            <person name="Anantharaman K."/>
            <person name="Brown C.T."/>
            <person name="Hug L.A."/>
            <person name="Sharon I."/>
            <person name="Castelle C.J."/>
            <person name="Probst A.J."/>
            <person name="Thomas B.C."/>
            <person name="Singh A."/>
            <person name="Wilkins M.J."/>
            <person name="Karaoz U."/>
            <person name="Brodie E.L."/>
            <person name="Williams K.H."/>
            <person name="Hubbard S.S."/>
            <person name="Banfield J.F."/>
        </authorList>
    </citation>
    <scope>NUCLEOTIDE SEQUENCE [LARGE SCALE GENOMIC DNA]</scope>
</reference>
<dbReference type="Pfam" id="PF00593">
    <property type="entry name" value="TonB_dep_Rec_b-barrel"/>
    <property type="match status" value="1"/>
</dbReference>
<dbReference type="Gene3D" id="2.40.170.20">
    <property type="entry name" value="TonB-dependent receptor, beta-barrel domain"/>
    <property type="match status" value="1"/>
</dbReference>
<keyword evidence="4 8" id="KW-0812">Transmembrane</keyword>
<dbReference type="Gene3D" id="2.170.130.10">
    <property type="entry name" value="TonB-dependent receptor, plug domain"/>
    <property type="match status" value="1"/>
</dbReference>
<dbReference type="EMBL" id="MFSU01000055">
    <property type="protein sequence ID" value="OGI47468.1"/>
    <property type="molecule type" value="Genomic_DNA"/>
</dbReference>
<evidence type="ECO:0000256" key="1">
    <source>
        <dbReference type="ARBA" id="ARBA00004571"/>
    </source>
</evidence>
<dbReference type="InterPro" id="IPR039426">
    <property type="entry name" value="TonB-dep_rcpt-like"/>
</dbReference>
<comment type="subcellular location">
    <subcellularLocation>
        <location evidence="1 8">Cell outer membrane</location>
        <topology evidence="1 8">Multi-pass membrane protein</topology>
    </subcellularLocation>
</comment>
<organism evidence="12 13">
    <name type="scientific">Candidatus Muproteobacteria bacterium RBG_16_65_34</name>
    <dbReference type="NCBI Taxonomy" id="1817760"/>
    <lineage>
        <taxon>Bacteria</taxon>
        <taxon>Pseudomonadati</taxon>
        <taxon>Pseudomonadota</taxon>
        <taxon>Candidatus Muproteobacteria</taxon>
    </lineage>
</organism>
<dbReference type="Pfam" id="PF07715">
    <property type="entry name" value="Plug"/>
    <property type="match status" value="1"/>
</dbReference>
<evidence type="ECO:0000256" key="9">
    <source>
        <dbReference type="RuleBase" id="RU003357"/>
    </source>
</evidence>
<dbReference type="GO" id="GO:0009279">
    <property type="term" value="C:cell outer membrane"/>
    <property type="evidence" value="ECO:0007669"/>
    <property type="project" value="UniProtKB-SubCell"/>
</dbReference>
<dbReference type="InterPro" id="IPR037066">
    <property type="entry name" value="Plug_dom_sf"/>
</dbReference>
<evidence type="ECO:0000313" key="13">
    <source>
        <dbReference type="Proteomes" id="UP000178885"/>
    </source>
</evidence>
<dbReference type="Proteomes" id="UP000178885">
    <property type="component" value="Unassembled WGS sequence"/>
</dbReference>
<proteinExistence type="inferred from homology"/>
<evidence type="ECO:0000256" key="6">
    <source>
        <dbReference type="ARBA" id="ARBA00023136"/>
    </source>
</evidence>
<dbReference type="InterPro" id="IPR000531">
    <property type="entry name" value="Beta-barrel_TonB"/>
</dbReference>
<dbReference type="InterPro" id="IPR036942">
    <property type="entry name" value="Beta-barrel_TonB_sf"/>
</dbReference>
<evidence type="ECO:0000256" key="5">
    <source>
        <dbReference type="ARBA" id="ARBA00023077"/>
    </source>
</evidence>
<evidence type="ECO:0000259" key="10">
    <source>
        <dbReference type="Pfam" id="PF00593"/>
    </source>
</evidence>
<dbReference type="PROSITE" id="PS52016">
    <property type="entry name" value="TONB_DEPENDENT_REC_3"/>
    <property type="match status" value="1"/>
</dbReference>
<keyword evidence="2 8" id="KW-0813">Transport</keyword>
<evidence type="ECO:0008006" key="14">
    <source>
        <dbReference type="Google" id="ProtNLM"/>
    </source>
</evidence>
<evidence type="ECO:0000256" key="4">
    <source>
        <dbReference type="ARBA" id="ARBA00022692"/>
    </source>
</evidence>
<evidence type="ECO:0000313" key="12">
    <source>
        <dbReference type="EMBL" id="OGI47468.1"/>
    </source>
</evidence>
<dbReference type="GO" id="GO:0015344">
    <property type="term" value="F:siderophore uptake transmembrane transporter activity"/>
    <property type="evidence" value="ECO:0007669"/>
    <property type="project" value="TreeGrafter"/>
</dbReference>
<feature type="domain" description="TonB-dependent receptor plug" evidence="11">
    <location>
        <begin position="86"/>
        <end position="195"/>
    </location>
</feature>
<evidence type="ECO:0000259" key="11">
    <source>
        <dbReference type="Pfam" id="PF07715"/>
    </source>
</evidence>
<dbReference type="STRING" id="1817760.A2151_03260"/>
<evidence type="ECO:0000256" key="8">
    <source>
        <dbReference type="PROSITE-ProRule" id="PRU01360"/>
    </source>
</evidence>
<evidence type="ECO:0000256" key="3">
    <source>
        <dbReference type="ARBA" id="ARBA00022452"/>
    </source>
</evidence>
<dbReference type="CDD" id="cd01347">
    <property type="entry name" value="ligand_gated_channel"/>
    <property type="match status" value="1"/>
</dbReference>
<sequence length="689" mass="76857">MRCCFQLCGVACFFRAPSPGKIIKERAAPTARAGYFAACVLRAAAVLLAVVPALHAEETVPVPLTEAVFLGEVPVVLSATRLSQPLSESPASITVIDRQMIEASGALDLPDVLRLVPGFQVGHTHSSLVAVTYHGASDAYSRRLQVLIDGRSVYNAAFGGVLWNDLPLALEDIERIEVIRGPNGAAYGANAFSAVVSIVTRHAADDQGTFAKLTAGDEQTRKGVLRYGGGSDDVSYRGTLSYRTDEGFDNLVDEKRISIATFRTDYRASNRDQLEFQLGYNGGARGDGVEGDLFDPARKVQASNHFEQIRWRRTLTADEDVNLQFYHNYFRTSDTTRIPVNAPLVTYIQDLLSERYDLEFQHTVRPRRDTRLVWGAEARLDRTSGEGWFGAPDLIDSRLYRLFANAEWRLAPDWLLNAGALYEYGDTDGGHVSPRIAINHHLARHHTLRASYSEAVRAPSLFEHRANTSVKLDSGFVLDRQYLGDTALSPERIGSYELGYLGEFPAHGLALDVKIYREEIRDVLTAAKDTTTVPFDPYYVFRNDGDTDTYGAELQVKFRPAPRTQFIYADAYARQRGRMLTDLTPPTYVDIAPSTPRHTRSLLVIHRFPEHLEASLTYHRIGNMAFFSGGDDTGVYDILNLRLAYRLRAGGLRGEIALVGQNLSGDYFDFDNKLLFHRRYLLNLSAELR</sequence>
<keyword evidence="5 9" id="KW-0798">TonB box</keyword>
<comment type="similarity">
    <text evidence="8 9">Belongs to the TonB-dependent receptor family.</text>
</comment>
<dbReference type="InterPro" id="IPR012910">
    <property type="entry name" value="Plug_dom"/>
</dbReference>
<keyword evidence="7 8" id="KW-0998">Cell outer membrane</keyword>
<dbReference type="SUPFAM" id="SSF56935">
    <property type="entry name" value="Porins"/>
    <property type="match status" value="1"/>
</dbReference>
<name>A0A1F6TQQ0_9PROT</name>
<dbReference type="GO" id="GO:0044718">
    <property type="term" value="P:siderophore transmembrane transport"/>
    <property type="evidence" value="ECO:0007669"/>
    <property type="project" value="TreeGrafter"/>
</dbReference>
<gene>
    <name evidence="12" type="ORF">A2151_03260</name>
</gene>
<protein>
    <recommendedName>
        <fullName evidence="14">TonB-dependent receptor</fullName>
    </recommendedName>
</protein>
<dbReference type="PANTHER" id="PTHR30069">
    <property type="entry name" value="TONB-DEPENDENT OUTER MEMBRANE RECEPTOR"/>
    <property type="match status" value="1"/>
</dbReference>
<dbReference type="PANTHER" id="PTHR30069:SF27">
    <property type="entry name" value="BLL4766 PROTEIN"/>
    <property type="match status" value="1"/>
</dbReference>
<keyword evidence="3 8" id="KW-1134">Transmembrane beta strand</keyword>
<evidence type="ECO:0000256" key="7">
    <source>
        <dbReference type="ARBA" id="ARBA00023237"/>
    </source>
</evidence>
<feature type="domain" description="TonB-dependent receptor-like beta-barrel" evidence="10">
    <location>
        <begin position="223"/>
        <end position="650"/>
    </location>
</feature>
<accession>A0A1F6TQQ0</accession>
<keyword evidence="6 8" id="KW-0472">Membrane</keyword>
<dbReference type="AlphaFoldDB" id="A0A1F6TQQ0"/>